<evidence type="ECO:0000256" key="1">
    <source>
        <dbReference type="SAM" id="MobiDB-lite"/>
    </source>
</evidence>
<dbReference type="InParanoid" id="A0A1Y1XE46"/>
<dbReference type="EMBL" id="MCFE01000623">
    <property type="protein sequence ID" value="ORX83993.1"/>
    <property type="molecule type" value="Genomic_DNA"/>
</dbReference>
<dbReference type="AlphaFoldDB" id="A0A1Y1XE46"/>
<keyword evidence="4" id="KW-1185">Reference proteome</keyword>
<organism evidence="3 4">
    <name type="scientific">Basidiobolus meristosporus CBS 931.73</name>
    <dbReference type="NCBI Taxonomy" id="1314790"/>
    <lineage>
        <taxon>Eukaryota</taxon>
        <taxon>Fungi</taxon>
        <taxon>Fungi incertae sedis</taxon>
        <taxon>Zoopagomycota</taxon>
        <taxon>Entomophthoromycotina</taxon>
        <taxon>Basidiobolomycetes</taxon>
        <taxon>Basidiobolales</taxon>
        <taxon>Basidiobolaceae</taxon>
        <taxon>Basidiobolus</taxon>
    </lineage>
</organism>
<evidence type="ECO:0000256" key="2">
    <source>
        <dbReference type="SAM" id="SignalP"/>
    </source>
</evidence>
<protein>
    <submittedName>
        <fullName evidence="3">Uncharacterized protein</fullName>
    </submittedName>
</protein>
<reference evidence="3 4" key="1">
    <citation type="submission" date="2016-07" db="EMBL/GenBank/DDBJ databases">
        <title>Pervasive Adenine N6-methylation of Active Genes in Fungi.</title>
        <authorList>
            <consortium name="DOE Joint Genome Institute"/>
            <person name="Mondo S.J."/>
            <person name="Dannebaum R.O."/>
            <person name="Kuo R.C."/>
            <person name="Labutti K."/>
            <person name="Haridas S."/>
            <person name="Kuo A."/>
            <person name="Salamov A."/>
            <person name="Ahrendt S.R."/>
            <person name="Lipzen A."/>
            <person name="Sullivan W."/>
            <person name="Andreopoulos W.B."/>
            <person name="Clum A."/>
            <person name="Lindquist E."/>
            <person name="Daum C."/>
            <person name="Ramamoorthy G.K."/>
            <person name="Gryganskyi A."/>
            <person name="Culley D."/>
            <person name="Magnuson J.K."/>
            <person name="James T.Y."/>
            <person name="O'Malley M.A."/>
            <person name="Stajich J.E."/>
            <person name="Spatafora J.W."/>
            <person name="Visel A."/>
            <person name="Grigoriev I.V."/>
        </authorList>
    </citation>
    <scope>NUCLEOTIDE SEQUENCE [LARGE SCALE GENOMIC DNA]</scope>
    <source>
        <strain evidence="3 4">CBS 931.73</strain>
    </source>
</reference>
<dbReference type="Proteomes" id="UP000193498">
    <property type="component" value="Unassembled WGS sequence"/>
</dbReference>
<accession>A0A1Y1XE46</accession>
<feature type="region of interest" description="Disordered" evidence="1">
    <location>
        <begin position="152"/>
        <end position="171"/>
    </location>
</feature>
<keyword evidence="2" id="KW-0732">Signal</keyword>
<feature type="compositionally biased region" description="Acidic residues" evidence="1">
    <location>
        <begin position="160"/>
        <end position="171"/>
    </location>
</feature>
<evidence type="ECO:0000313" key="4">
    <source>
        <dbReference type="Proteomes" id="UP000193498"/>
    </source>
</evidence>
<name>A0A1Y1XE46_9FUNG</name>
<evidence type="ECO:0000313" key="3">
    <source>
        <dbReference type="EMBL" id="ORX83993.1"/>
    </source>
</evidence>
<comment type="caution">
    <text evidence="3">The sequence shown here is derived from an EMBL/GenBank/DDBJ whole genome shotgun (WGS) entry which is preliminary data.</text>
</comment>
<feature type="chain" id="PRO_5012508219" evidence="2">
    <location>
        <begin position="21"/>
        <end position="171"/>
    </location>
</feature>
<sequence>MRFTTFATIVSLVTLELVVAVPSGYTSSSAQPFKKVYLRRVPCGQQNTPCYHNTRAFVLPSAPVAKVPLLRQVFTTVTRKHDNVNTAHAESGKRLDVKYQAGPSLELEGSAGASEYARLKGAEHPYVYTQPTEDVEYSEPVEETQCVEECANETEQITEPIEETQCSEDCA</sequence>
<proteinExistence type="predicted"/>
<feature type="signal peptide" evidence="2">
    <location>
        <begin position="1"/>
        <end position="20"/>
    </location>
</feature>
<gene>
    <name evidence="3" type="ORF">K493DRAFT_387594</name>
</gene>